<dbReference type="Proteomes" id="UP001519363">
    <property type="component" value="Unassembled WGS sequence"/>
</dbReference>
<feature type="compositionally biased region" description="Basic and acidic residues" evidence="1">
    <location>
        <begin position="63"/>
        <end position="76"/>
    </location>
</feature>
<protein>
    <submittedName>
        <fullName evidence="2">Uncharacterized protein</fullName>
    </submittedName>
</protein>
<proteinExistence type="predicted"/>
<comment type="caution">
    <text evidence="2">The sequence shown here is derived from an EMBL/GenBank/DDBJ whole genome shotgun (WGS) entry which is preliminary data.</text>
</comment>
<evidence type="ECO:0000313" key="3">
    <source>
        <dbReference type="Proteomes" id="UP001519363"/>
    </source>
</evidence>
<name>A0ABS5AM09_9PSEU</name>
<dbReference type="RefSeq" id="WP_143342949.1">
    <property type="nucleotide sequence ID" value="NZ_JAGIOO010000001.1"/>
</dbReference>
<dbReference type="EMBL" id="JAGIOO010000001">
    <property type="protein sequence ID" value="MBP2477598.1"/>
    <property type="molecule type" value="Genomic_DNA"/>
</dbReference>
<evidence type="ECO:0000313" key="2">
    <source>
        <dbReference type="EMBL" id="MBP2477598.1"/>
    </source>
</evidence>
<keyword evidence="3" id="KW-1185">Reference proteome</keyword>
<accession>A0ABS5AM09</accession>
<organism evidence="2 3">
    <name type="scientific">Crossiella equi</name>
    <dbReference type="NCBI Taxonomy" id="130796"/>
    <lineage>
        <taxon>Bacteria</taxon>
        <taxon>Bacillati</taxon>
        <taxon>Actinomycetota</taxon>
        <taxon>Actinomycetes</taxon>
        <taxon>Pseudonocardiales</taxon>
        <taxon>Pseudonocardiaceae</taxon>
        <taxon>Crossiella</taxon>
    </lineage>
</organism>
<sequence length="82" mass="8979">MWRLCALGTAQRDGTSRHQAQVRQVLRSAGPRHGVRHPAEPRPAAAAHPPERDPNSPTAQSGFDDRAQAAADRNDPDDNYDD</sequence>
<gene>
    <name evidence="2" type="ORF">JOF53_006470</name>
</gene>
<feature type="region of interest" description="Disordered" evidence="1">
    <location>
        <begin position="1"/>
        <end position="82"/>
    </location>
</feature>
<reference evidence="2 3" key="1">
    <citation type="submission" date="2021-03" db="EMBL/GenBank/DDBJ databases">
        <title>Sequencing the genomes of 1000 actinobacteria strains.</title>
        <authorList>
            <person name="Klenk H.-P."/>
        </authorList>
    </citation>
    <scope>NUCLEOTIDE SEQUENCE [LARGE SCALE GENOMIC DNA]</scope>
    <source>
        <strain evidence="2 3">DSM 44580</strain>
    </source>
</reference>
<evidence type="ECO:0000256" key="1">
    <source>
        <dbReference type="SAM" id="MobiDB-lite"/>
    </source>
</evidence>